<sequence>MFNNMLKKSYSFGIVKYQEEFQDSTDQTRQSIFISGALGNCDSNGLVHLYVYGKDTERKYFYNFNPPDDERLRIRDLDGAVPLLSLGFMCTKGCNNPLYNPVGSTNSSYSSSVIHLAK</sequence>
<reference evidence="1 2" key="1">
    <citation type="submission" date="2018-08" db="EMBL/GenBank/DDBJ databases">
        <title>Genome and evolution of the arbuscular mycorrhizal fungus Diversispora epigaea (formerly Glomus versiforme) and its bacterial endosymbionts.</title>
        <authorList>
            <person name="Sun X."/>
            <person name="Fei Z."/>
            <person name="Harrison M."/>
        </authorList>
    </citation>
    <scope>NUCLEOTIDE SEQUENCE [LARGE SCALE GENOMIC DNA]</scope>
    <source>
        <strain evidence="1 2">IT104</strain>
    </source>
</reference>
<organism evidence="1 2">
    <name type="scientific">Diversispora epigaea</name>
    <dbReference type="NCBI Taxonomy" id="1348612"/>
    <lineage>
        <taxon>Eukaryota</taxon>
        <taxon>Fungi</taxon>
        <taxon>Fungi incertae sedis</taxon>
        <taxon>Mucoromycota</taxon>
        <taxon>Glomeromycotina</taxon>
        <taxon>Glomeromycetes</taxon>
        <taxon>Diversisporales</taxon>
        <taxon>Diversisporaceae</taxon>
        <taxon>Diversispora</taxon>
    </lineage>
</organism>
<dbReference type="STRING" id="1348612.A0A397GBA7"/>
<name>A0A397GBA7_9GLOM</name>
<dbReference type="Proteomes" id="UP000266861">
    <property type="component" value="Unassembled WGS sequence"/>
</dbReference>
<accession>A0A397GBA7</accession>
<dbReference type="EMBL" id="PQFF01000549">
    <property type="protein sequence ID" value="RHZ45380.1"/>
    <property type="molecule type" value="Genomic_DNA"/>
</dbReference>
<proteinExistence type="predicted"/>
<gene>
    <name evidence="1" type="ORF">Glove_680g75</name>
</gene>
<evidence type="ECO:0000313" key="1">
    <source>
        <dbReference type="EMBL" id="RHZ45380.1"/>
    </source>
</evidence>
<dbReference type="OrthoDB" id="190846at2759"/>
<evidence type="ECO:0000313" key="2">
    <source>
        <dbReference type="Proteomes" id="UP000266861"/>
    </source>
</evidence>
<protein>
    <submittedName>
        <fullName evidence="1">Uncharacterized protein</fullName>
    </submittedName>
</protein>
<keyword evidence="2" id="KW-1185">Reference proteome</keyword>
<comment type="caution">
    <text evidence="1">The sequence shown here is derived from an EMBL/GenBank/DDBJ whole genome shotgun (WGS) entry which is preliminary data.</text>
</comment>
<dbReference type="AlphaFoldDB" id="A0A397GBA7"/>